<dbReference type="RefSeq" id="XP_037224665.1">
    <property type="nucleotide sequence ID" value="XM_037359570.1"/>
</dbReference>
<accession>A0A8H6WC82</accession>
<dbReference type="EMBL" id="JACAZF010000002">
    <property type="protein sequence ID" value="KAF7312557.1"/>
    <property type="molecule type" value="Genomic_DNA"/>
</dbReference>
<sequence>MGSHMSTPAARPVQEWEAPTITISFQDSPSFAAYEWEIPDHARGFPPLPSGVTSLHVAADAVYRTYVGDRRRLRCSVEHVRGWGRKPSNEAEALYVHARSTTTDDGFFLRLLPNAEHSTQDRALESFSRYEKLVADAAGVLVPRHHGIWIMDTGKWAGIVLFSVLQWCGVPFTDFVRARADTESIRVRVGRVFELLHDFGVVHRGTDDLLEKVIFDMPHYEATQVLRCYIVDFSEAEAGHVCARRLPAVPLGAFVPSRTFGCREMAGLTCCLDFNAHPDTNEDVPPYHYPSRIAS</sequence>
<organism evidence="1 2">
    <name type="scientific">Mycena indigotica</name>
    <dbReference type="NCBI Taxonomy" id="2126181"/>
    <lineage>
        <taxon>Eukaryota</taxon>
        <taxon>Fungi</taxon>
        <taxon>Dikarya</taxon>
        <taxon>Basidiomycota</taxon>
        <taxon>Agaricomycotina</taxon>
        <taxon>Agaricomycetes</taxon>
        <taxon>Agaricomycetidae</taxon>
        <taxon>Agaricales</taxon>
        <taxon>Marasmiineae</taxon>
        <taxon>Mycenaceae</taxon>
        <taxon>Mycena</taxon>
    </lineage>
</organism>
<protein>
    <submittedName>
        <fullName evidence="1">Uncharacterized protein</fullName>
    </submittedName>
</protein>
<dbReference type="OrthoDB" id="2817141at2759"/>
<comment type="caution">
    <text evidence="1">The sequence shown here is derived from an EMBL/GenBank/DDBJ whole genome shotgun (WGS) entry which is preliminary data.</text>
</comment>
<keyword evidence="2" id="KW-1185">Reference proteome</keyword>
<proteinExistence type="predicted"/>
<dbReference type="AlphaFoldDB" id="A0A8H6WC82"/>
<name>A0A8H6WC82_9AGAR</name>
<dbReference type="Proteomes" id="UP000636479">
    <property type="component" value="Unassembled WGS sequence"/>
</dbReference>
<evidence type="ECO:0000313" key="2">
    <source>
        <dbReference type="Proteomes" id="UP000636479"/>
    </source>
</evidence>
<gene>
    <name evidence="1" type="ORF">MIND_00269700</name>
</gene>
<evidence type="ECO:0000313" key="1">
    <source>
        <dbReference type="EMBL" id="KAF7312557.1"/>
    </source>
</evidence>
<dbReference type="GeneID" id="59342086"/>
<reference evidence="1" key="1">
    <citation type="submission" date="2020-05" db="EMBL/GenBank/DDBJ databases">
        <title>Mycena genomes resolve the evolution of fungal bioluminescence.</title>
        <authorList>
            <person name="Tsai I.J."/>
        </authorList>
    </citation>
    <scope>NUCLEOTIDE SEQUENCE</scope>
    <source>
        <strain evidence="1">171206Taipei</strain>
    </source>
</reference>